<feature type="region of interest" description="Disordered" evidence="1">
    <location>
        <begin position="1"/>
        <end position="37"/>
    </location>
</feature>
<reference evidence="2 3" key="1">
    <citation type="journal article" date="2017" name="Nat. Commun.">
        <title>Genome assembly with in vitro proximity ligation data and whole-genome triplication in lettuce.</title>
        <authorList>
            <person name="Reyes-Chin-Wo S."/>
            <person name="Wang Z."/>
            <person name="Yang X."/>
            <person name="Kozik A."/>
            <person name="Arikit S."/>
            <person name="Song C."/>
            <person name="Xia L."/>
            <person name="Froenicke L."/>
            <person name="Lavelle D.O."/>
            <person name="Truco M.J."/>
            <person name="Xia R."/>
            <person name="Zhu S."/>
            <person name="Xu C."/>
            <person name="Xu H."/>
            <person name="Xu X."/>
            <person name="Cox K."/>
            <person name="Korf I."/>
            <person name="Meyers B.C."/>
            <person name="Michelmore R.W."/>
        </authorList>
    </citation>
    <scope>NUCLEOTIDE SEQUENCE [LARGE SCALE GENOMIC DNA]</scope>
    <source>
        <strain evidence="3">cv. Salinas</strain>
        <tissue evidence="2">Seedlings</tissue>
    </source>
</reference>
<accession>A0A9R1WDF9</accession>
<proteinExistence type="predicted"/>
<dbReference type="AlphaFoldDB" id="A0A9R1WDF9"/>
<evidence type="ECO:0000313" key="2">
    <source>
        <dbReference type="EMBL" id="KAJ0223261.1"/>
    </source>
</evidence>
<dbReference type="EMBL" id="NBSK02000002">
    <property type="protein sequence ID" value="KAJ0223261.1"/>
    <property type="molecule type" value="Genomic_DNA"/>
</dbReference>
<name>A0A9R1WDF9_LACSA</name>
<gene>
    <name evidence="2" type="ORF">LSAT_V11C200061360</name>
</gene>
<sequence length="151" mass="16660">MKFDDKSGVRGAVPVSPGFPKGQHPLAGSRGSAPSGVQGDIEKVCEPLFHSWKSKRKSKESFGNFTNRVKLQEIVDKWEGVPKSSSRYYLKFFTDKETFEDVDALARVANKSAHQLAMEVIHKFAASQQNGKMGKSILSGLILSSPDVLYQ</sequence>
<comment type="caution">
    <text evidence="2">The sequence shown here is derived from an EMBL/GenBank/DDBJ whole genome shotgun (WGS) entry which is preliminary data.</text>
</comment>
<evidence type="ECO:0000256" key="1">
    <source>
        <dbReference type="SAM" id="MobiDB-lite"/>
    </source>
</evidence>
<evidence type="ECO:0000313" key="3">
    <source>
        <dbReference type="Proteomes" id="UP000235145"/>
    </source>
</evidence>
<organism evidence="2 3">
    <name type="scientific">Lactuca sativa</name>
    <name type="common">Garden lettuce</name>
    <dbReference type="NCBI Taxonomy" id="4236"/>
    <lineage>
        <taxon>Eukaryota</taxon>
        <taxon>Viridiplantae</taxon>
        <taxon>Streptophyta</taxon>
        <taxon>Embryophyta</taxon>
        <taxon>Tracheophyta</taxon>
        <taxon>Spermatophyta</taxon>
        <taxon>Magnoliopsida</taxon>
        <taxon>eudicotyledons</taxon>
        <taxon>Gunneridae</taxon>
        <taxon>Pentapetalae</taxon>
        <taxon>asterids</taxon>
        <taxon>campanulids</taxon>
        <taxon>Asterales</taxon>
        <taxon>Asteraceae</taxon>
        <taxon>Cichorioideae</taxon>
        <taxon>Cichorieae</taxon>
        <taxon>Lactucinae</taxon>
        <taxon>Lactuca</taxon>
    </lineage>
</organism>
<keyword evidence="3" id="KW-1185">Reference proteome</keyword>
<protein>
    <submittedName>
        <fullName evidence="2">Uncharacterized protein</fullName>
    </submittedName>
</protein>
<dbReference type="Proteomes" id="UP000235145">
    <property type="component" value="Unassembled WGS sequence"/>
</dbReference>